<dbReference type="FunFam" id="3.10.50.10:FF:000003">
    <property type="entry name" value="Class V chitinase CHIT5b"/>
    <property type="match status" value="1"/>
</dbReference>
<dbReference type="InterPro" id="IPR011583">
    <property type="entry name" value="Chitinase_II/V-like_cat"/>
</dbReference>
<evidence type="ECO:0000256" key="5">
    <source>
        <dbReference type="ARBA" id="ARBA00022525"/>
    </source>
</evidence>
<keyword evidence="10" id="KW-0119">Carbohydrate metabolism</keyword>
<evidence type="ECO:0000256" key="6">
    <source>
        <dbReference type="ARBA" id="ARBA00022729"/>
    </source>
</evidence>
<keyword evidence="7 13" id="KW-0378">Hydrolase</keyword>
<dbReference type="PROSITE" id="PS01095">
    <property type="entry name" value="GH18_1"/>
    <property type="match status" value="1"/>
</dbReference>
<dbReference type="SMART" id="SM00636">
    <property type="entry name" value="Glyco_18"/>
    <property type="match status" value="1"/>
</dbReference>
<dbReference type="InterPro" id="IPR050314">
    <property type="entry name" value="Glycosyl_Hydrlase_18"/>
</dbReference>
<comment type="subcellular location">
    <subcellularLocation>
        <location evidence="2">Secreted</location>
    </subcellularLocation>
</comment>
<feature type="transmembrane region" description="Helical" evidence="15">
    <location>
        <begin position="1192"/>
        <end position="1209"/>
    </location>
</feature>
<sequence length="1211" mass="133201">MDGIDPGLYKSIGNVKARNPSLKIVIALGGWTFSDPGPWQKVFPTLALTKENRAIFIQNLIGFLSEYGYDGVDFDWEYPGAEDRGGSEGDGENYTALLTELRDAINASGKDYIVTFTAPSSYWYLRHFDLKGMEAQVDWINLMSYDLHGVWDSSNPIGNQVLSHTNLTEIGHALDLFWRVGVEPSSVVLGLGFYGRSFELESASCWKPGCAFKGPGSPGKCSNTAGILSYSEIMEILDSTGATAYHDEAAAAKYLLYAENSWISFDDVTTFQAKIDYANNIGLAGIMIWAIDLDTGKLDALKAISSGTKIGGTNTRFSMVDLDRLFPADMLPSDEDQMSYGLVNLGAEANAGEIDPDKTGFGFMLITGDSYAVASMKKRHDNPDPLVFLDCPDKPNEQDGGKPQRARVACFSDDIKDCFQLMERGVEGTIIEMPDNCAAGSFARAINIEVAADQSIPVGFSSRDVTSDVFTLTFDFDLTLARRDTSNTMIRVDYSNIRGYWNAAVDSPGIEGGVSKRFHAPTAAQWRDMFTNKVGTEMFVDAFEIKEEISEPLFWDSADSCLVGGKEYDQGLAAHVGGTLDARFYYGYSMVAKLGDRELEVTQASGFLSVRGSTDLTFTVGGVGEVRLEKTNKGNPAMTNGKTTKHRETSVDAGDGGTNIDLSPYYTINYSVGAFNDTDGGSASPSGPYFDGKLSTRVISDFGDFNAYFPTTKEDRLRVRDEDRLKNKISIPDDNVLHGTAGNGGRISMGAFVKFGMKIKFWFLQRGPGRVFEMDLPEMTVNYGTMTEFTFIPGGDATSCTDYDIATSVYQNVKNSRSVGWSSTGTITELAFDRQSPADGKVCYPNASPAAGVMPGWGYNPDANVDPTKFVGSDYGNDFGSKSTLQCSNCLSCGAAGSDNPGKCCGCANLNILFPNDEDMPGCDWCTKPDGKWPGSRIPTRRDILHNATDIIDNEKEGEEDGDNEEGLNFFEKRRPGFATPSTKPVSICGEKHWGVREARYPAFPADATYPWEGIENGRWDSISKYWGNGSAVCSDWSVKQLSQADTEYIDGSGIPARSPYDRLVFEYVNNIAVWQKFCATYEAVYMSLSDFDTWYSQNGQGVTIPNLQREWKSYIQTILSSMVLRSRATYESQRAQALSKLNSNNAADAMFIRHWAINDLINKSRIKIVTRVVHLVFSRKAAMFIRPIRRFVFTIILGIFAAILGMLYRL</sequence>
<evidence type="ECO:0000313" key="17">
    <source>
        <dbReference type="EMBL" id="KAK6215153.1"/>
    </source>
</evidence>
<evidence type="ECO:0000313" key="18">
    <source>
        <dbReference type="Proteomes" id="UP001327957"/>
    </source>
</evidence>
<name>A0AAV9T788_9PEZI</name>
<dbReference type="Gene3D" id="3.20.20.80">
    <property type="entry name" value="Glycosidases"/>
    <property type="match status" value="1"/>
</dbReference>
<comment type="catalytic activity">
    <reaction evidence="1">
        <text>Random endo-hydrolysis of N-acetyl-beta-D-glucosaminide (1-&gt;4)-beta-linkages in chitin and chitodextrins.</text>
        <dbReference type="EC" id="3.2.1.14"/>
    </reaction>
</comment>
<dbReference type="Proteomes" id="UP001327957">
    <property type="component" value="Unassembled WGS sequence"/>
</dbReference>
<dbReference type="PANTHER" id="PTHR11177:SF397">
    <property type="entry name" value="CHITINASE"/>
    <property type="match status" value="1"/>
</dbReference>
<evidence type="ECO:0000256" key="11">
    <source>
        <dbReference type="ARBA" id="ARBA00023295"/>
    </source>
</evidence>
<keyword evidence="11 13" id="KW-0326">Glycosidase</keyword>
<dbReference type="PROSITE" id="PS51910">
    <property type="entry name" value="GH18_2"/>
    <property type="match status" value="1"/>
</dbReference>
<evidence type="ECO:0000256" key="14">
    <source>
        <dbReference type="SAM" id="MobiDB-lite"/>
    </source>
</evidence>
<evidence type="ECO:0000256" key="2">
    <source>
        <dbReference type="ARBA" id="ARBA00004613"/>
    </source>
</evidence>
<evidence type="ECO:0000256" key="1">
    <source>
        <dbReference type="ARBA" id="ARBA00000822"/>
    </source>
</evidence>
<dbReference type="PANTHER" id="PTHR11177">
    <property type="entry name" value="CHITINASE"/>
    <property type="match status" value="1"/>
</dbReference>
<dbReference type="SUPFAM" id="SSF51445">
    <property type="entry name" value="(Trans)glycosidases"/>
    <property type="match status" value="1"/>
</dbReference>
<feature type="compositionally biased region" description="Polar residues" evidence="14">
    <location>
        <begin position="633"/>
        <end position="642"/>
    </location>
</feature>
<evidence type="ECO:0000256" key="10">
    <source>
        <dbReference type="ARBA" id="ARBA00023277"/>
    </source>
</evidence>
<dbReference type="InterPro" id="IPR001579">
    <property type="entry name" value="Glyco_hydro_18_chit_AS"/>
</dbReference>
<evidence type="ECO:0000256" key="13">
    <source>
        <dbReference type="RuleBase" id="RU000489"/>
    </source>
</evidence>
<evidence type="ECO:0000259" key="16">
    <source>
        <dbReference type="PROSITE" id="PS51910"/>
    </source>
</evidence>
<dbReference type="InterPro" id="IPR001223">
    <property type="entry name" value="Glyco_hydro18_cat"/>
</dbReference>
<evidence type="ECO:0000256" key="4">
    <source>
        <dbReference type="ARBA" id="ARBA00012729"/>
    </source>
</evidence>
<feature type="domain" description="GH18" evidence="16">
    <location>
        <begin position="1"/>
        <end position="311"/>
    </location>
</feature>
<accession>A0AAV9T788</accession>
<evidence type="ECO:0000256" key="15">
    <source>
        <dbReference type="SAM" id="Phobius"/>
    </source>
</evidence>
<dbReference type="InterPro" id="IPR029070">
    <property type="entry name" value="Chitinase_insertion_sf"/>
</dbReference>
<proteinExistence type="inferred from homology"/>
<keyword evidence="5" id="KW-0964">Secreted</keyword>
<feature type="region of interest" description="Disordered" evidence="14">
    <location>
        <begin position="631"/>
        <end position="654"/>
    </location>
</feature>
<keyword evidence="15" id="KW-0472">Membrane</keyword>
<dbReference type="EC" id="3.2.1.14" evidence="4"/>
<dbReference type="Pfam" id="PF00704">
    <property type="entry name" value="Glyco_hydro_18"/>
    <property type="match status" value="1"/>
</dbReference>
<keyword evidence="6" id="KW-0732">Signal</keyword>
<evidence type="ECO:0000256" key="12">
    <source>
        <dbReference type="ARBA" id="ARBA00023326"/>
    </source>
</evidence>
<dbReference type="AlphaFoldDB" id="A0AAV9T788"/>
<dbReference type="GO" id="GO:0006032">
    <property type="term" value="P:chitin catabolic process"/>
    <property type="evidence" value="ECO:0007669"/>
    <property type="project" value="UniProtKB-KW"/>
</dbReference>
<keyword evidence="9" id="KW-0325">Glycoprotein</keyword>
<gene>
    <name evidence="17" type="ORF">QIS74_08172</name>
</gene>
<keyword evidence="18" id="KW-1185">Reference proteome</keyword>
<keyword evidence="15" id="KW-1133">Transmembrane helix</keyword>
<protein>
    <recommendedName>
        <fullName evidence="4">chitinase</fullName>
        <ecNumber evidence="4">3.2.1.14</ecNumber>
    </recommendedName>
</protein>
<keyword evidence="15" id="KW-0812">Transmembrane</keyword>
<dbReference type="InterPro" id="IPR017853">
    <property type="entry name" value="GH"/>
</dbReference>
<evidence type="ECO:0000256" key="7">
    <source>
        <dbReference type="ARBA" id="ARBA00022801"/>
    </source>
</evidence>
<reference evidence="17 18" key="1">
    <citation type="submission" date="2023-04" db="EMBL/GenBank/DDBJ databases">
        <title>Colletotrichum tabacum stain YC1 causing leaf anthracnose on Nicotiana tabacum(L.) cv.</title>
        <authorList>
            <person name="Ji Z."/>
            <person name="Wang M."/>
            <person name="Zhang J."/>
            <person name="Wang N."/>
            <person name="Zhou Z."/>
        </authorList>
    </citation>
    <scope>NUCLEOTIDE SEQUENCE [LARGE SCALE GENOMIC DNA]</scope>
    <source>
        <strain evidence="17 18">YC1</strain>
    </source>
</reference>
<evidence type="ECO:0000256" key="8">
    <source>
        <dbReference type="ARBA" id="ARBA00023024"/>
    </source>
</evidence>
<keyword evidence="8" id="KW-0146">Chitin degradation</keyword>
<keyword evidence="12" id="KW-0624">Polysaccharide degradation</keyword>
<dbReference type="GO" id="GO:0005576">
    <property type="term" value="C:extracellular region"/>
    <property type="evidence" value="ECO:0007669"/>
    <property type="project" value="UniProtKB-SubCell"/>
</dbReference>
<dbReference type="GO" id="GO:0008843">
    <property type="term" value="F:endochitinase activity"/>
    <property type="evidence" value="ECO:0007669"/>
    <property type="project" value="UniProtKB-EC"/>
</dbReference>
<dbReference type="Gene3D" id="3.10.50.10">
    <property type="match status" value="1"/>
</dbReference>
<comment type="similarity">
    <text evidence="3">Belongs to the glycosyl hydrolase 18 family. Chitinase class V subfamily.</text>
</comment>
<comment type="caution">
    <text evidence="17">The sequence shown here is derived from an EMBL/GenBank/DDBJ whole genome shotgun (WGS) entry which is preliminary data.</text>
</comment>
<evidence type="ECO:0000256" key="9">
    <source>
        <dbReference type="ARBA" id="ARBA00023180"/>
    </source>
</evidence>
<evidence type="ECO:0000256" key="3">
    <source>
        <dbReference type="ARBA" id="ARBA00008682"/>
    </source>
</evidence>
<dbReference type="SUPFAM" id="SSF54556">
    <property type="entry name" value="Chitinase insertion domain"/>
    <property type="match status" value="1"/>
</dbReference>
<dbReference type="GO" id="GO:0000272">
    <property type="term" value="P:polysaccharide catabolic process"/>
    <property type="evidence" value="ECO:0007669"/>
    <property type="project" value="UniProtKB-KW"/>
</dbReference>
<dbReference type="GO" id="GO:0008061">
    <property type="term" value="F:chitin binding"/>
    <property type="evidence" value="ECO:0007669"/>
    <property type="project" value="InterPro"/>
</dbReference>
<organism evidence="17 18">
    <name type="scientific">Colletotrichum tabaci</name>
    <dbReference type="NCBI Taxonomy" id="1209068"/>
    <lineage>
        <taxon>Eukaryota</taxon>
        <taxon>Fungi</taxon>
        <taxon>Dikarya</taxon>
        <taxon>Ascomycota</taxon>
        <taxon>Pezizomycotina</taxon>
        <taxon>Sordariomycetes</taxon>
        <taxon>Hypocreomycetidae</taxon>
        <taxon>Glomerellales</taxon>
        <taxon>Glomerellaceae</taxon>
        <taxon>Colletotrichum</taxon>
        <taxon>Colletotrichum destructivum species complex</taxon>
    </lineage>
</organism>
<dbReference type="EMBL" id="JASAOK010000043">
    <property type="protein sequence ID" value="KAK6215153.1"/>
    <property type="molecule type" value="Genomic_DNA"/>
</dbReference>